<proteinExistence type="predicted"/>
<reference evidence="1 2" key="1">
    <citation type="submission" date="2020-08" db="EMBL/GenBank/DDBJ databases">
        <title>Genomic Encyclopedia of Type Strains, Phase IV (KMG-IV): sequencing the most valuable type-strain genomes for metagenomic binning, comparative biology and taxonomic classification.</title>
        <authorList>
            <person name="Goeker M."/>
        </authorList>
    </citation>
    <scope>NUCLEOTIDE SEQUENCE [LARGE SCALE GENOMIC DNA]</scope>
    <source>
        <strain evidence="1 2">DSM 44197</strain>
    </source>
</reference>
<dbReference type="EMBL" id="JACJIA010000011">
    <property type="protein sequence ID" value="MBA8955203.1"/>
    <property type="molecule type" value="Genomic_DNA"/>
</dbReference>
<dbReference type="RefSeq" id="WP_182847223.1">
    <property type="nucleotide sequence ID" value="NZ_JACJIA010000011.1"/>
</dbReference>
<accession>A0A7W3LVT2</accession>
<protein>
    <submittedName>
        <fullName evidence="1">Uncharacterized protein</fullName>
    </submittedName>
</protein>
<organism evidence="1 2">
    <name type="scientific">Actinomadura namibiensis</name>
    <dbReference type="NCBI Taxonomy" id="182080"/>
    <lineage>
        <taxon>Bacteria</taxon>
        <taxon>Bacillati</taxon>
        <taxon>Actinomycetota</taxon>
        <taxon>Actinomycetes</taxon>
        <taxon>Streptosporangiales</taxon>
        <taxon>Thermomonosporaceae</taxon>
        <taxon>Actinomadura</taxon>
    </lineage>
</organism>
<sequence>MTTVHDALLRHFADLRDGTHGDHARGRADKEALFHRAVALLDPHARRALAEADAELLLGGGRIEATGVRRDPDGGLHARWTLSWPRQRRAGIPPITLHAFYGAGFHHPHLRGGTVGDWPLNVFTPDQAAAELPTLRAIAAADAHNLVFLRDYRVIPASAPRAG</sequence>
<evidence type="ECO:0000313" key="2">
    <source>
        <dbReference type="Proteomes" id="UP000572680"/>
    </source>
</evidence>
<dbReference type="AlphaFoldDB" id="A0A7W3LVT2"/>
<name>A0A7W3LVT2_ACTNM</name>
<dbReference type="Proteomes" id="UP000572680">
    <property type="component" value="Unassembled WGS sequence"/>
</dbReference>
<keyword evidence="2" id="KW-1185">Reference proteome</keyword>
<evidence type="ECO:0000313" key="1">
    <source>
        <dbReference type="EMBL" id="MBA8955203.1"/>
    </source>
</evidence>
<comment type="caution">
    <text evidence="1">The sequence shown here is derived from an EMBL/GenBank/DDBJ whole genome shotgun (WGS) entry which is preliminary data.</text>
</comment>
<gene>
    <name evidence="1" type="ORF">HNR61_006877</name>
</gene>